<name>A0AA45WLI9_9BACL</name>
<protein>
    <submittedName>
        <fullName evidence="7">Major Facilitator Superfamily protein</fullName>
    </submittedName>
</protein>
<evidence type="ECO:0000256" key="4">
    <source>
        <dbReference type="ARBA" id="ARBA00022989"/>
    </source>
</evidence>
<proteinExistence type="predicted"/>
<comment type="subcellular location">
    <subcellularLocation>
        <location evidence="1">Cell membrane</location>
        <topology evidence="1">Multi-pass membrane protein</topology>
    </subcellularLocation>
</comment>
<evidence type="ECO:0000256" key="3">
    <source>
        <dbReference type="ARBA" id="ARBA00022692"/>
    </source>
</evidence>
<feature type="transmembrane region" description="Helical" evidence="6">
    <location>
        <begin position="297"/>
        <end position="318"/>
    </location>
</feature>
<dbReference type="Proteomes" id="UP001157946">
    <property type="component" value="Unassembled WGS sequence"/>
</dbReference>
<dbReference type="PANTHER" id="PTHR23501">
    <property type="entry name" value="MAJOR FACILITATOR SUPERFAMILY"/>
    <property type="match status" value="1"/>
</dbReference>
<organism evidence="7 8">
    <name type="scientific">Laceyella tengchongensis</name>
    <dbReference type="NCBI Taxonomy" id="574699"/>
    <lineage>
        <taxon>Bacteria</taxon>
        <taxon>Bacillati</taxon>
        <taxon>Bacillota</taxon>
        <taxon>Bacilli</taxon>
        <taxon>Bacillales</taxon>
        <taxon>Thermoactinomycetaceae</taxon>
        <taxon>Laceyella</taxon>
    </lineage>
</organism>
<dbReference type="Gene3D" id="1.20.1720.10">
    <property type="entry name" value="Multidrug resistance protein D"/>
    <property type="match status" value="1"/>
</dbReference>
<reference evidence="7" key="1">
    <citation type="submission" date="2017-05" db="EMBL/GenBank/DDBJ databases">
        <authorList>
            <person name="Varghese N."/>
            <person name="Submissions S."/>
        </authorList>
    </citation>
    <scope>NUCLEOTIDE SEQUENCE</scope>
    <source>
        <strain evidence="7">DSM 45262</strain>
    </source>
</reference>
<feature type="transmembrane region" description="Helical" evidence="6">
    <location>
        <begin position="12"/>
        <end position="35"/>
    </location>
</feature>
<dbReference type="InterPro" id="IPR036259">
    <property type="entry name" value="MFS_trans_sf"/>
</dbReference>
<dbReference type="InterPro" id="IPR011701">
    <property type="entry name" value="MFS"/>
</dbReference>
<keyword evidence="3 6" id="KW-0812">Transmembrane</keyword>
<evidence type="ECO:0000256" key="5">
    <source>
        <dbReference type="ARBA" id="ARBA00023136"/>
    </source>
</evidence>
<comment type="caution">
    <text evidence="7">The sequence shown here is derived from an EMBL/GenBank/DDBJ whole genome shotgun (WGS) entry which is preliminary data.</text>
</comment>
<keyword evidence="2" id="KW-0813">Transport</keyword>
<feature type="transmembrane region" description="Helical" evidence="6">
    <location>
        <begin position="230"/>
        <end position="246"/>
    </location>
</feature>
<keyword evidence="4 6" id="KW-1133">Transmembrane helix</keyword>
<dbReference type="SUPFAM" id="SSF103473">
    <property type="entry name" value="MFS general substrate transporter"/>
    <property type="match status" value="1"/>
</dbReference>
<dbReference type="GO" id="GO:0022857">
    <property type="term" value="F:transmembrane transporter activity"/>
    <property type="evidence" value="ECO:0007669"/>
    <property type="project" value="InterPro"/>
</dbReference>
<evidence type="ECO:0000313" key="7">
    <source>
        <dbReference type="EMBL" id="SMP11130.1"/>
    </source>
</evidence>
<sequence>MLTRFKRFTLETYIVAMVAITIDAIILAPALPFVMSEYHVPIHWGVWTISLHLAVFSMALPVMENAAMSIGRMKILHVALGLLFVGTWMVFTVKSWMCLMCGRIIQAVGIGGAIPYISAQVRRIMAQQNRQWQWMAMLVLGSAVAATPWLVSGLIELLGWRFAFLFHGLGGVALFAVSRRWVCSDRPQRMRATGGASIFFFGLILFFVMAGLTKTDLLGGWRAIAQPDVLPLWIMGVGMIVPLLMVERQKNQPFFEPHLFANWRFWLLYGQAGLSGFIWTGFVLVPFWAAYSYGFDHITAGALFSYLLLCSLFALSLVQSVARAWGFRWTAVFGYGLSALSFLALALNPPFVWSFTAFGLLSFGLSFVLAAPVHQPLFAWMPNRRMRSGMMALGMFRVAGGAIGLLTVSRIFTAADARLLFWTADVALPPQVVAAGVSSVYWFSAFASLAGVFLSMLVRFQRPVL</sequence>
<dbReference type="EMBL" id="FXTU01000002">
    <property type="protein sequence ID" value="SMP11130.1"/>
    <property type="molecule type" value="Genomic_DNA"/>
</dbReference>
<feature type="transmembrane region" description="Helical" evidence="6">
    <location>
        <begin position="266"/>
        <end position="291"/>
    </location>
</feature>
<dbReference type="Pfam" id="PF07690">
    <property type="entry name" value="MFS_1"/>
    <property type="match status" value="1"/>
</dbReference>
<feature type="transmembrane region" description="Helical" evidence="6">
    <location>
        <begin position="75"/>
        <end position="97"/>
    </location>
</feature>
<dbReference type="GO" id="GO:0005886">
    <property type="term" value="C:plasma membrane"/>
    <property type="evidence" value="ECO:0007669"/>
    <property type="project" value="UniProtKB-SubCell"/>
</dbReference>
<accession>A0AA45WLI9</accession>
<keyword evidence="8" id="KW-1185">Reference proteome</keyword>
<dbReference type="PANTHER" id="PTHR23501:SF191">
    <property type="entry name" value="VACUOLAR BASIC AMINO ACID TRANSPORTER 4"/>
    <property type="match status" value="1"/>
</dbReference>
<feature type="transmembrane region" description="Helical" evidence="6">
    <location>
        <begin position="432"/>
        <end position="458"/>
    </location>
</feature>
<feature type="transmembrane region" description="Helical" evidence="6">
    <location>
        <begin position="41"/>
        <end position="63"/>
    </location>
</feature>
<feature type="transmembrane region" description="Helical" evidence="6">
    <location>
        <begin position="103"/>
        <end position="121"/>
    </location>
</feature>
<evidence type="ECO:0000256" key="6">
    <source>
        <dbReference type="SAM" id="Phobius"/>
    </source>
</evidence>
<evidence type="ECO:0000256" key="2">
    <source>
        <dbReference type="ARBA" id="ARBA00022448"/>
    </source>
</evidence>
<feature type="transmembrane region" description="Helical" evidence="6">
    <location>
        <begin position="351"/>
        <end position="371"/>
    </location>
</feature>
<feature type="transmembrane region" description="Helical" evidence="6">
    <location>
        <begin position="392"/>
        <end position="412"/>
    </location>
</feature>
<dbReference type="AlphaFoldDB" id="A0AA45WLI9"/>
<evidence type="ECO:0000256" key="1">
    <source>
        <dbReference type="ARBA" id="ARBA00004651"/>
    </source>
</evidence>
<feature type="transmembrane region" description="Helical" evidence="6">
    <location>
        <begin position="325"/>
        <end position="345"/>
    </location>
</feature>
<feature type="transmembrane region" description="Helical" evidence="6">
    <location>
        <begin position="133"/>
        <end position="151"/>
    </location>
</feature>
<keyword evidence="5 6" id="KW-0472">Membrane</keyword>
<evidence type="ECO:0000313" key="8">
    <source>
        <dbReference type="Proteomes" id="UP001157946"/>
    </source>
</evidence>
<feature type="transmembrane region" description="Helical" evidence="6">
    <location>
        <begin position="157"/>
        <end position="178"/>
    </location>
</feature>
<feature type="transmembrane region" description="Helical" evidence="6">
    <location>
        <begin position="190"/>
        <end position="210"/>
    </location>
</feature>
<gene>
    <name evidence="7" type="ORF">SAMN06265361_102234</name>
</gene>